<dbReference type="InterPro" id="IPR036188">
    <property type="entry name" value="FAD/NAD-bd_sf"/>
</dbReference>
<gene>
    <name evidence="3" type="ORF">IQ247_21560</name>
</gene>
<accession>A0A8J7JUN7</accession>
<feature type="domain" description="FAD dependent oxidoreductase" evidence="2">
    <location>
        <begin position="4"/>
        <end position="364"/>
    </location>
</feature>
<dbReference type="InterPro" id="IPR006076">
    <property type="entry name" value="FAD-dep_OxRdtase"/>
</dbReference>
<evidence type="ECO:0000259" key="2">
    <source>
        <dbReference type="Pfam" id="PF01266"/>
    </source>
</evidence>
<dbReference type="RefSeq" id="WP_193923234.1">
    <property type="nucleotide sequence ID" value="NZ_JADEWL010000090.1"/>
</dbReference>
<evidence type="ECO:0000256" key="1">
    <source>
        <dbReference type="ARBA" id="ARBA00023002"/>
    </source>
</evidence>
<proteinExistence type="predicted"/>
<dbReference type="Pfam" id="PF01266">
    <property type="entry name" value="DAO"/>
    <property type="match status" value="1"/>
</dbReference>
<keyword evidence="1" id="KW-0560">Oxidoreductase</keyword>
<keyword evidence="4" id="KW-1185">Reference proteome</keyword>
<sequence>MTHLVIIGCGIIGATLAYELSLIEGLKITVVDKQPPAQAATGAALGVMMGIISHKLKGKAWRMRQTSIQRYETLIPELEAITKQRIPFNRQGILMLLPSPQVTTDDLAGWNQLKETRHNQGWQLDILDVAQIEKIFPQIDVISQNYIGAIHSPQDRQLDPTALTLALVEAATRNGVNFKFGVSALGMKSSPNQLETTDGVITADKFIIAAGLGSSALTAQLDQTVDIRPVLGQAIHLHLGYPLANSQFQPAITCNDVYVVPCNAGVSSATDYWVGATVEFPQDNGEIAADKLLLEQTLHSAIATCPELANASIIRTWSGLRPRPENRPAPVIEKLPGYDNVIIASAHYRNGVLLAPATAQMVKEMIF</sequence>
<organism evidence="3 4">
    <name type="scientific">Plectonema cf. radiosum LEGE 06105</name>
    <dbReference type="NCBI Taxonomy" id="945769"/>
    <lineage>
        <taxon>Bacteria</taxon>
        <taxon>Bacillati</taxon>
        <taxon>Cyanobacteriota</taxon>
        <taxon>Cyanophyceae</taxon>
        <taxon>Oscillatoriophycideae</taxon>
        <taxon>Oscillatoriales</taxon>
        <taxon>Microcoleaceae</taxon>
        <taxon>Plectonema</taxon>
    </lineage>
</organism>
<dbReference type="GO" id="GO:0016491">
    <property type="term" value="F:oxidoreductase activity"/>
    <property type="evidence" value="ECO:0007669"/>
    <property type="project" value="UniProtKB-KW"/>
</dbReference>
<evidence type="ECO:0000313" key="4">
    <source>
        <dbReference type="Proteomes" id="UP000620559"/>
    </source>
</evidence>
<comment type="caution">
    <text evidence="3">The sequence shown here is derived from an EMBL/GenBank/DDBJ whole genome shotgun (WGS) entry which is preliminary data.</text>
</comment>
<protein>
    <submittedName>
        <fullName evidence="3">FAD-binding oxidoreductase</fullName>
    </submittedName>
</protein>
<dbReference type="Proteomes" id="UP000620559">
    <property type="component" value="Unassembled WGS sequence"/>
</dbReference>
<dbReference type="GO" id="GO:0005737">
    <property type="term" value="C:cytoplasm"/>
    <property type="evidence" value="ECO:0007669"/>
    <property type="project" value="TreeGrafter"/>
</dbReference>
<dbReference type="EMBL" id="JADEWL010000090">
    <property type="protein sequence ID" value="MBE9215219.1"/>
    <property type="molecule type" value="Genomic_DNA"/>
</dbReference>
<dbReference type="SUPFAM" id="SSF51905">
    <property type="entry name" value="FAD/NAD(P)-binding domain"/>
    <property type="match status" value="1"/>
</dbReference>
<dbReference type="AlphaFoldDB" id="A0A8J7JUN7"/>
<reference evidence="3" key="1">
    <citation type="submission" date="2020-10" db="EMBL/GenBank/DDBJ databases">
        <authorList>
            <person name="Castelo-Branco R."/>
            <person name="Eusebio N."/>
            <person name="Adriana R."/>
            <person name="Vieira A."/>
            <person name="Brugerolle De Fraissinette N."/>
            <person name="Rezende De Castro R."/>
            <person name="Schneider M.P."/>
            <person name="Vasconcelos V."/>
            <person name="Leao P.N."/>
        </authorList>
    </citation>
    <scope>NUCLEOTIDE SEQUENCE</scope>
    <source>
        <strain evidence="3">LEGE 06105</strain>
    </source>
</reference>
<dbReference type="Gene3D" id="3.30.9.10">
    <property type="entry name" value="D-Amino Acid Oxidase, subunit A, domain 2"/>
    <property type="match status" value="1"/>
</dbReference>
<dbReference type="Gene3D" id="3.50.50.60">
    <property type="entry name" value="FAD/NAD(P)-binding domain"/>
    <property type="match status" value="1"/>
</dbReference>
<evidence type="ECO:0000313" key="3">
    <source>
        <dbReference type="EMBL" id="MBE9215219.1"/>
    </source>
</evidence>
<dbReference type="SUPFAM" id="SSF54373">
    <property type="entry name" value="FAD-linked reductases, C-terminal domain"/>
    <property type="match status" value="1"/>
</dbReference>
<dbReference type="PANTHER" id="PTHR13847">
    <property type="entry name" value="SARCOSINE DEHYDROGENASE-RELATED"/>
    <property type="match status" value="1"/>
</dbReference>
<dbReference type="PANTHER" id="PTHR13847:SF289">
    <property type="entry name" value="GLYCINE OXIDASE"/>
    <property type="match status" value="1"/>
</dbReference>
<name>A0A8J7JUN7_9CYAN</name>